<dbReference type="RefSeq" id="WP_089965272.1">
    <property type="nucleotide sequence ID" value="NZ_FNJM01000001.1"/>
</dbReference>
<evidence type="ECO:0000256" key="3">
    <source>
        <dbReference type="ARBA" id="ARBA00012454"/>
    </source>
</evidence>
<dbReference type="NCBIfam" id="TIGR00636">
    <property type="entry name" value="PduO_Nterm"/>
    <property type="match status" value="1"/>
</dbReference>
<evidence type="ECO:0000313" key="18">
    <source>
        <dbReference type="Proteomes" id="UP000198597"/>
    </source>
</evidence>
<evidence type="ECO:0000256" key="6">
    <source>
        <dbReference type="ARBA" id="ARBA00022679"/>
    </source>
</evidence>
<feature type="domain" description="Cobalamin adenosyltransferase-like" evidence="15">
    <location>
        <begin position="3"/>
        <end position="166"/>
    </location>
</feature>
<dbReference type="EMBL" id="FNJM01000001">
    <property type="protein sequence ID" value="SDO78151.1"/>
    <property type="molecule type" value="Genomic_DNA"/>
</dbReference>
<reference evidence="16 19" key="2">
    <citation type="submission" date="2020-08" db="EMBL/GenBank/DDBJ databases">
        <title>Clostridia isolated from Swiss meat.</title>
        <authorList>
            <person name="Wambui J."/>
            <person name="Stevens M.J.A."/>
            <person name="Stephan R."/>
        </authorList>
    </citation>
    <scope>NUCLEOTIDE SEQUENCE [LARGE SCALE GENOMIC DNA]</scope>
    <source>
        <strain evidence="16 19">CM001</strain>
    </source>
</reference>
<evidence type="ECO:0000256" key="1">
    <source>
        <dbReference type="ARBA" id="ARBA00005121"/>
    </source>
</evidence>
<dbReference type="GO" id="GO:0009236">
    <property type="term" value="P:cobalamin biosynthetic process"/>
    <property type="evidence" value="ECO:0007669"/>
    <property type="project" value="UniProtKB-UniRule"/>
</dbReference>
<reference evidence="17 18" key="1">
    <citation type="submission" date="2016-10" db="EMBL/GenBank/DDBJ databases">
        <authorList>
            <person name="de Groot N.N."/>
        </authorList>
    </citation>
    <scope>NUCLEOTIDE SEQUENCE [LARGE SCALE GENOMIC DNA]</scope>
    <source>
        <strain evidence="17 18">DSM 12272</strain>
    </source>
</reference>
<dbReference type="InterPro" id="IPR016030">
    <property type="entry name" value="CblAdoTrfase-like"/>
</dbReference>
<keyword evidence="5 14" id="KW-0169">Cobalamin biosynthesis</keyword>
<evidence type="ECO:0000256" key="9">
    <source>
        <dbReference type="ARBA" id="ARBA00031529"/>
    </source>
</evidence>
<evidence type="ECO:0000313" key="17">
    <source>
        <dbReference type="EMBL" id="SDO78151.1"/>
    </source>
</evidence>
<dbReference type="InterPro" id="IPR036451">
    <property type="entry name" value="CblAdoTrfase-like_sf"/>
</dbReference>
<evidence type="ECO:0000313" key="16">
    <source>
        <dbReference type="EMBL" id="MBB6713742.1"/>
    </source>
</evidence>
<sequence length="172" mass="19481">MKIYTKTGDKGTTALYGGSRVDKDSLRVEAYGTIDEVNSFIGLAYVEIEDNEERKALEEIQRNLYIVGAQLASDEKGIEKLKEVITDEDIEKLEVLIDKYMELAGPFKGFVTPGKNKPSALLHVARTVARRAERRIATLSKEEVVGNQVKMYINRLSDFLYAIARYEEEKNI</sequence>
<dbReference type="UniPathway" id="UPA00148">
    <property type="reaction ID" value="UER00233"/>
</dbReference>
<evidence type="ECO:0000256" key="2">
    <source>
        <dbReference type="ARBA" id="ARBA00007487"/>
    </source>
</evidence>
<comment type="catalytic activity">
    <reaction evidence="13 14">
        <text>2 cob(II)alamin + reduced [electron-transfer flavoprotein] + 2 ATP = 2 adenosylcob(III)alamin + 2 triphosphate + oxidized [electron-transfer flavoprotein] + 3 H(+)</text>
        <dbReference type="Rhea" id="RHEA:28671"/>
        <dbReference type="Rhea" id="RHEA-COMP:10685"/>
        <dbReference type="Rhea" id="RHEA-COMP:10686"/>
        <dbReference type="ChEBI" id="CHEBI:15378"/>
        <dbReference type="ChEBI" id="CHEBI:16304"/>
        <dbReference type="ChEBI" id="CHEBI:18036"/>
        <dbReference type="ChEBI" id="CHEBI:18408"/>
        <dbReference type="ChEBI" id="CHEBI:30616"/>
        <dbReference type="ChEBI" id="CHEBI:57692"/>
        <dbReference type="ChEBI" id="CHEBI:58307"/>
        <dbReference type="EC" id="2.5.1.17"/>
    </reaction>
</comment>
<keyword evidence="7 14" id="KW-0547">Nucleotide-binding</keyword>
<dbReference type="Gene3D" id="1.20.1200.10">
    <property type="entry name" value="Cobalamin adenosyltransferase-like"/>
    <property type="match status" value="1"/>
</dbReference>
<dbReference type="EC" id="2.5.1.17" evidence="3 14"/>
<comment type="similarity">
    <text evidence="2 14">Belongs to the Cob(I)alamin adenosyltransferase family.</text>
</comment>
<dbReference type="GO" id="GO:0008817">
    <property type="term" value="F:corrinoid adenosyltransferase activity"/>
    <property type="evidence" value="ECO:0007669"/>
    <property type="project" value="UniProtKB-UniRule"/>
</dbReference>
<evidence type="ECO:0000256" key="14">
    <source>
        <dbReference type="RuleBase" id="RU366026"/>
    </source>
</evidence>
<protein>
    <recommendedName>
        <fullName evidence="4 14">Corrinoid adenosyltransferase</fullName>
        <ecNumber evidence="3 14">2.5.1.17</ecNumber>
    </recommendedName>
    <alternativeName>
        <fullName evidence="9 14">Cob(II)alamin adenosyltransferase</fullName>
    </alternativeName>
    <alternativeName>
        <fullName evidence="11 14">Cob(II)yrinic acid a,c-diamide adenosyltransferase</fullName>
    </alternativeName>
    <alternativeName>
        <fullName evidence="10 14">Cobinamide/cobalamin adenosyltransferase</fullName>
    </alternativeName>
</protein>
<keyword evidence="6 14" id="KW-0808">Transferase</keyword>
<evidence type="ECO:0000313" key="19">
    <source>
        <dbReference type="Proteomes" id="UP000585258"/>
    </source>
</evidence>
<dbReference type="EMBL" id="JACKWY010000002">
    <property type="protein sequence ID" value="MBB6713742.1"/>
    <property type="molecule type" value="Genomic_DNA"/>
</dbReference>
<name>A0A1H0MCU8_9CLOT</name>
<dbReference type="OrthoDB" id="9778896at2"/>
<dbReference type="PANTHER" id="PTHR12213:SF0">
    <property type="entry name" value="CORRINOID ADENOSYLTRANSFERASE MMAB"/>
    <property type="match status" value="1"/>
</dbReference>
<proteinExistence type="inferred from homology"/>
<accession>A0A1H0MCU8</accession>
<dbReference type="Proteomes" id="UP000585258">
    <property type="component" value="Unassembled WGS sequence"/>
</dbReference>
<dbReference type="AlphaFoldDB" id="A0A1H0MCU8"/>
<comment type="pathway">
    <text evidence="1 14">Cofactor biosynthesis; adenosylcobalamin biosynthesis; adenosylcobalamin from cob(II)yrinate a,c-diamide: step 2/7.</text>
</comment>
<evidence type="ECO:0000256" key="5">
    <source>
        <dbReference type="ARBA" id="ARBA00022573"/>
    </source>
</evidence>
<evidence type="ECO:0000256" key="13">
    <source>
        <dbReference type="ARBA" id="ARBA00048692"/>
    </source>
</evidence>
<dbReference type="GO" id="GO:0005524">
    <property type="term" value="F:ATP binding"/>
    <property type="evidence" value="ECO:0007669"/>
    <property type="project" value="UniProtKB-UniRule"/>
</dbReference>
<comment type="catalytic activity">
    <reaction evidence="12 14">
        <text>2 cob(II)yrinate a,c diamide + reduced [electron-transfer flavoprotein] + 2 ATP = 2 adenosylcob(III)yrinate a,c-diamide + 2 triphosphate + oxidized [electron-transfer flavoprotein] + 3 H(+)</text>
        <dbReference type="Rhea" id="RHEA:11528"/>
        <dbReference type="Rhea" id="RHEA-COMP:10685"/>
        <dbReference type="Rhea" id="RHEA-COMP:10686"/>
        <dbReference type="ChEBI" id="CHEBI:15378"/>
        <dbReference type="ChEBI" id="CHEBI:18036"/>
        <dbReference type="ChEBI" id="CHEBI:30616"/>
        <dbReference type="ChEBI" id="CHEBI:57692"/>
        <dbReference type="ChEBI" id="CHEBI:58307"/>
        <dbReference type="ChEBI" id="CHEBI:58503"/>
        <dbReference type="ChEBI" id="CHEBI:58537"/>
        <dbReference type="EC" id="2.5.1.17"/>
    </reaction>
</comment>
<gene>
    <name evidence="16" type="ORF">H7E68_03195</name>
    <name evidence="17" type="ORF">SAMN04488529_101408</name>
</gene>
<dbReference type="SUPFAM" id="SSF89028">
    <property type="entry name" value="Cobalamin adenosyltransferase-like"/>
    <property type="match status" value="1"/>
</dbReference>
<evidence type="ECO:0000256" key="7">
    <source>
        <dbReference type="ARBA" id="ARBA00022741"/>
    </source>
</evidence>
<dbReference type="Pfam" id="PF01923">
    <property type="entry name" value="Cob_adeno_trans"/>
    <property type="match status" value="1"/>
</dbReference>
<dbReference type="STRING" id="94869.SAMN04488529_101408"/>
<evidence type="ECO:0000256" key="4">
    <source>
        <dbReference type="ARBA" id="ARBA00020963"/>
    </source>
</evidence>
<keyword evidence="8 14" id="KW-0067">ATP-binding</keyword>
<dbReference type="InterPro" id="IPR029499">
    <property type="entry name" value="PduO-typ"/>
</dbReference>
<organism evidence="17 18">
    <name type="scientific">Clostridium gasigenes</name>
    <dbReference type="NCBI Taxonomy" id="94869"/>
    <lineage>
        <taxon>Bacteria</taxon>
        <taxon>Bacillati</taxon>
        <taxon>Bacillota</taxon>
        <taxon>Clostridia</taxon>
        <taxon>Eubacteriales</taxon>
        <taxon>Clostridiaceae</taxon>
        <taxon>Clostridium</taxon>
    </lineage>
</organism>
<evidence type="ECO:0000256" key="11">
    <source>
        <dbReference type="ARBA" id="ARBA00033354"/>
    </source>
</evidence>
<dbReference type="Proteomes" id="UP000198597">
    <property type="component" value="Unassembled WGS sequence"/>
</dbReference>
<evidence type="ECO:0000259" key="15">
    <source>
        <dbReference type="Pfam" id="PF01923"/>
    </source>
</evidence>
<evidence type="ECO:0000256" key="10">
    <source>
        <dbReference type="ARBA" id="ARBA00033334"/>
    </source>
</evidence>
<dbReference type="PANTHER" id="PTHR12213">
    <property type="entry name" value="CORRINOID ADENOSYLTRANSFERASE"/>
    <property type="match status" value="1"/>
</dbReference>
<keyword evidence="18" id="KW-1185">Reference proteome</keyword>
<evidence type="ECO:0000256" key="12">
    <source>
        <dbReference type="ARBA" id="ARBA00048555"/>
    </source>
</evidence>
<evidence type="ECO:0000256" key="8">
    <source>
        <dbReference type="ARBA" id="ARBA00022840"/>
    </source>
</evidence>